<sequence length="698" mass="77422">MDSSRGLLRVVSNDELTRREQAAAQAQRDSERDKQEVLTGLAGYIMPLWEDAKRAKEEIRPRLLASLRQRRGEYEPDKLSQIKQVGGSQIFMMISSVKCRAAASWLRDALLGQGSDKPWTVSPTPNPQLPDDSEQQLAMKVGQEVGMLRAMGVDMPPDMVAQRLDAARESLKAKLREQARLKAEDTERILEDELIEGGFIEALDQFIDDFVTYPAAILKGPVIHREPTLTWQKMSGGANALPRWVPVVEDKLVKRWYRVDPFKFYPASWATDVDNGYCFEHHRLTRDALYAMIGSPGYDEEAIRSVLQEFDGLQNWLGINGYNTADQINQPEQLLSTGGPADALEFFGQVPGKYLIEWGVDDPQVDDPDKAYNVNLWMIGRWIIKATINPDPLGKKPYRRACYEEIPGAFWGNGVPDLIRDTQDVCNAAARSLVNNMAISSGPQVGVNTDRMPVGANVTQLYPWKVHQFTSSPMGSTEQPIYFFQPQSNAMDLVNVFTFFSNLADEYSGLPKYMTGDTKIGGAGRTSSGLSMLVGNANRLMKSVLGGVDRVIVDVLESLHSWLMQFAFNEYPELEGDIRIVARGSASVMAREQLAQRRNEFLQATANPVDMQVIGPDGRAYLLREQAKSLELDTDKIVPDHPQQPMAPQLPQPGQPGLGEMPGRPGQPAMLPMGNGGSPPAPPQNGRPIGALTDRIVA</sequence>
<dbReference type="AlphaFoldDB" id="A0A225M4U3"/>
<gene>
    <name evidence="3" type="ORF">CEY11_21370</name>
</gene>
<evidence type="ECO:0000256" key="1">
    <source>
        <dbReference type="SAM" id="Coils"/>
    </source>
</evidence>
<proteinExistence type="predicted"/>
<dbReference type="Pfam" id="PF23899">
    <property type="entry name" value="SU10_portal"/>
    <property type="match status" value="1"/>
</dbReference>
<dbReference type="RefSeq" id="WP_088605450.1">
    <property type="nucleotide sequence ID" value="NZ_NJIH01000013.1"/>
</dbReference>
<evidence type="ECO:0000313" key="4">
    <source>
        <dbReference type="Proteomes" id="UP000214603"/>
    </source>
</evidence>
<evidence type="ECO:0000313" key="3">
    <source>
        <dbReference type="EMBL" id="OWT55263.1"/>
    </source>
</evidence>
<dbReference type="OrthoDB" id="5440316at2"/>
<keyword evidence="4" id="KW-1185">Reference proteome</keyword>
<keyword evidence="1" id="KW-0175">Coiled coil</keyword>
<feature type="region of interest" description="Disordered" evidence="2">
    <location>
        <begin position="639"/>
        <end position="698"/>
    </location>
</feature>
<name>A0A225M4U3_9BURK</name>
<protein>
    <recommendedName>
        <fullName evidence="5">Hemophilus-specific protein</fullName>
    </recommendedName>
</protein>
<feature type="coiled-coil region" evidence="1">
    <location>
        <begin position="161"/>
        <end position="196"/>
    </location>
</feature>
<reference evidence="4" key="1">
    <citation type="submission" date="2017-06" db="EMBL/GenBank/DDBJ databases">
        <title>Herbaspirillum phytohormonus sp. nov., isolated from the root nodule of Robinia pseudoacacia in lead-zinc mine.</title>
        <authorList>
            <person name="Fan M."/>
            <person name="Lin Y."/>
        </authorList>
    </citation>
    <scope>NUCLEOTIDE SEQUENCE [LARGE SCALE GENOMIC DNA]</scope>
    <source>
        <strain evidence="4">SC-089</strain>
    </source>
</reference>
<evidence type="ECO:0008006" key="5">
    <source>
        <dbReference type="Google" id="ProtNLM"/>
    </source>
</evidence>
<organism evidence="3 4">
    <name type="scientific">Candidimonas nitroreducens</name>
    <dbReference type="NCBI Taxonomy" id="683354"/>
    <lineage>
        <taxon>Bacteria</taxon>
        <taxon>Pseudomonadati</taxon>
        <taxon>Pseudomonadota</taxon>
        <taxon>Betaproteobacteria</taxon>
        <taxon>Burkholderiales</taxon>
        <taxon>Alcaligenaceae</taxon>
        <taxon>Candidimonas</taxon>
    </lineage>
</organism>
<comment type="caution">
    <text evidence="3">The sequence shown here is derived from an EMBL/GenBank/DDBJ whole genome shotgun (WGS) entry which is preliminary data.</text>
</comment>
<dbReference type="InterPro" id="IPR056909">
    <property type="entry name" value="SU10_portal"/>
</dbReference>
<dbReference type="Proteomes" id="UP000214603">
    <property type="component" value="Unassembled WGS sequence"/>
</dbReference>
<dbReference type="EMBL" id="NJIH01000013">
    <property type="protein sequence ID" value="OWT55263.1"/>
    <property type="molecule type" value="Genomic_DNA"/>
</dbReference>
<accession>A0A225M4U3</accession>
<evidence type="ECO:0000256" key="2">
    <source>
        <dbReference type="SAM" id="MobiDB-lite"/>
    </source>
</evidence>